<evidence type="ECO:0000313" key="3">
    <source>
        <dbReference type="Proteomes" id="UP000297900"/>
    </source>
</evidence>
<gene>
    <name evidence="2" type="ORF">E2980_19590</name>
</gene>
<dbReference type="AlphaFoldDB" id="A0A4Y8LR63"/>
<protein>
    <recommendedName>
        <fullName evidence="1">Flagellar hook-associated protein 2 C-terminal domain-containing protein</fullName>
    </recommendedName>
</protein>
<organism evidence="2 3">
    <name type="scientific">Cohnella luojiensis</name>
    <dbReference type="NCBI Taxonomy" id="652876"/>
    <lineage>
        <taxon>Bacteria</taxon>
        <taxon>Bacillati</taxon>
        <taxon>Bacillota</taxon>
        <taxon>Bacilli</taxon>
        <taxon>Bacillales</taxon>
        <taxon>Paenibacillaceae</taxon>
        <taxon>Cohnella</taxon>
    </lineage>
</organism>
<evidence type="ECO:0000313" key="2">
    <source>
        <dbReference type="EMBL" id="TFE23311.1"/>
    </source>
</evidence>
<dbReference type="Proteomes" id="UP000297900">
    <property type="component" value="Unassembled WGS sequence"/>
</dbReference>
<dbReference type="OrthoDB" id="2624588at2"/>
<dbReference type="GO" id="GO:0009288">
    <property type="term" value="C:bacterial-type flagellum"/>
    <property type="evidence" value="ECO:0007669"/>
    <property type="project" value="InterPro"/>
</dbReference>
<evidence type="ECO:0000259" key="1">
    <source>
        <dbReference type="Pfam" id="PF07195"/>
    </source>
</evidence>
<feature type="domain" description="Flagellar hook-associated protein 2 C-terminal" evidence="1">
    <location>
        <begin position="162"/>
        <end position="235"/>
    </location>
</feature>
<accession>A0A4Y8LR63</accession>
<name>A0A4Y8LR63_9BACL</name>
<comment type="caution">
    <text evidence="2">The sequence shown here is derived from an EMBL/GenBank/DDBJ whole genome shotgun (WGS) entry which is preliminary data.</text>
</comment>
<proteinExistence type="predicted"/>
<sequence length="263" mass="28390">MYSSAGLYPIGLLTAGAANRIVPPVNSYTTPPFIPTAYRQPAGSWLKSSSSFIPTPSEQIIKTAATEIADFLKSARNVQTIANSLLQKNSYQSKIIVLEKGEVTAALLKAVPEPVEISVRPDEDKTVEQVGKLIAGYNEMHSRLNKAGGYLSPLVKRSLENAVSSSAYEQIGIRMNGDGTLELDGEKLIESLSLNDEQTRKALTGNNGLAKSLEKATDRFNDVSASSLLNRNKLAMQQFATYQSSMQVSLQIPSKGLLVNGII</sequence>
<dbReference type="GO" id="GO:0007155">
    <property type="term" value="P:cell adhesion"/>
    <property type="evidence" value="ECO:0007669"/>
    <property type="project" value="InterPro"/>
</dbReference>
<keyword evidence="3" id="KW-1185">Reference proteome</keyword>
<dbReference type="RefSeq" id="WP_135153939.1">
    <property type="nucleotide sequence ID" value="NZ_SOMN01000036.1"/>
</dbReference>
<dbReference type="Pfam" id="PF07195">
    <property type="entry name" value="FliD_C"/>
    <property type="match status" value="1"/>
</dbReference>
<dbReference type="EMBL" id="SOMN01000036">
    <property type="protein sequence ID" value="TFE23311.1"/>
    <property type="molecule type" value="Genomic_DNA"/>
</dbReference>
<reference evidence="2 3" key="1">
    <citation type="submission" date="2019-03" db="EMBL/GenBank/DDBJ databases">
        <title>Cohnella endophytica sp. nov., a novel endophytic bacterium isolated from bark of Sonneratia apetala.</title>
        <authorList>
            <person name="Tuo L."/>
        </authorList>
    </citation>
    <scope>NUCLEOTIDE SEQUENCE [LARGE SCALE GENOMIC DNA]</scope>
    <source>
        <strain evidence="2 3">CCTCC AB 208254</strain>
    </source>
</reference>
<dbReference type="InterPro" id="IPR010809">
    <property type="entry name" value="FliD_C"/>
</dbReference>